<dbReference type="AlphaFoldDB" id="A0A915L4M6"/>
<evidence type="ECO:0000313" key="1">
    <source>
        <dbReference type="Proteomes" id="UP000887565"/>
    </source>
</evidence>
<name>A0A915L4M6_ROMCU</name>
<evidence type="ECO:0000313" key="2">
    <source>
        <dbReference type="WBParaSite" id="nRc.2.0.1.t46035-RA"/>
    </source>
</evidence>
<reference evidence="2" key="1">
    <citation type="submission" date="2022-11" db="UniProtKB">
        <authorList>
            <consortium name="WormBaseParasite"/>
        </authorList>
    </citation>
    <scope>IDENTIFICATION</scope>
</reference>
<protein>
    <submittedName>
        <fullName evidence="2">Uncharacterized protein</fullName>
    </submittedName>
</protein>
<organism evidence="1 2">
    <name type="scientific">Romanomermis culicivorax</name>
    <name type="common">Nematode worm</name>
    <dbReference type="NCBI Taxonomy" id="13658"/>
    <lineage>
        <taxon>Eukaryota</taxon>
        <taxon>Metazoa</taxon>
        <taxon>Ecdysozoa</taxon>
        <taxon>Nematoda</taxon>
        <taxon>Enoplea</taxon>
        <taxon>Dorylaimia</taxon>
        <taxon>Mermithida</taxon>
        <taxon>Mermithoidea</taxon>
        <taxon>Mermithidae</taxon>
        <taxon>Romanomermis</taxon>
    </lineage>
</organism>
<keyword evidence="1" id="KW-1185">Reference proteome</keyword>
<accession>A0A915L4M6</accession>
<dbReference type="WBParaSite" id="nRc.2.0.1.t46035-RA">
    <property type="protein sequence ID" value="nRc.2.0.1.t46035-RA"/>
    <property type="gene ID" value="nRc.2.0.1.g46035"/>
</dbReference>
<proteinExistence type="predicted"/>
<dbReference type="Proteomes" id="UP000887565">
    <property type="component" value="Unplaced"/>
</dbReference>
<sequence>MKKIKKTEKIKRNEKQFGAETAFAKIAGTEIAGAKTASAEMTVPKPNWLAPKRRRRKWSTGTRLSVLCMTLTLVCH</sequence>